<dbReference type="Proteomes" id="UP000271162">
    <property type="component" value="Unassembled WGS sequence"/>
</dbReference>
<keyword evidence="5" id="KW-1185">Reference proteome</keyword>
<evidence type="ECO:0000313" key="6">
    <source>
        <dbReference type="WBParaSite" id="NBR_0001147601-mRNA-1"/>
    </source>
</evidence>
<reference evidence="6" key="1">
    <citation type="submission" date="2017-02" db="UniProtKB">
        <authorList>
            <consortium name="WormBaseParasite"/>
        </authorList>
    </citation>
    <scope>IDENTIFICATION</scope>
</reference>
<dbReference type="PANTHER" id="PTHR24020">
    <property type="entry name" value="COLLAGEN ALPHA"/>
    <property type="match status" value="1"/>
</dbReference>
<feature type="region of interest" description="Disordered" evidence="1">
    <location>
        <begin position="378"/>
        <end position="400"/>
    </location>
</feature>
<dbReference type="CDD" id="cd01450">
    <property type="entry name" value="vWFA_subfamily_ECM"/>
    <property type="match status" value="1"/>
</dbReference>
<dbReference type="EMBL" id="UYSL01020534">
    <property type="protein sequence ID" value="VDL75066.1"/>
    <property type="molecule type" value="Genomic_DNA"/>
</dbReference>
<protein>
    <submittedName>
        <fullName evidence="6">VWFA domain-containing protein</fullName>
    </submittedName>
</protein>
<accession>A0A0N4Y601</accession>
<dbReference type="STRING" id="27835.A0A0N4Y601"/>
<evidence type="ECO:0000256" key="1">
    <source>
        <dbReference type="SAM" id="MobiDB-lite"/>
    </source>
</evidence>
<dbReference type="SUPFAM" id="SSF53300">
    <property type="entry name" value="vWA-like"/>
    <property type="match status" value="2"/>
</dbReference>
<evidence type="ECO:0000313" key="4">
    <source>
        <dbReference type="EMBL" id="VDL75066.1"/>
    </source>
</evidence>
<gene>
    <name evidence="4" type="ORF">NBR_LOCUS11477</name>
</gene>
<evidence type="ECO:0000256" key="2">
    <source>
        <dbReference type="SAM" id="SignalP"/>
    </source>
</evidence>
<dbReference type="OMA" id="INHINQD"/>
<evidence type="ECO:0000259" key="3">
    <source>
        <dbReference type="PROSITE" id="PS50234"/>
    </source>
</evidence>
<sequence>MKTAFLLSVLLITCGVIGATNEATMKDVMHAMDSIAEESGIACPADVLFVLDATGSMRYVFDDALDYIAKVLEGLTISEHNDHVGVVLYSSSRRMKLRIPLGSINDRSTLMKSVKGLPFLSGITATGAALKLAALAMNDRRTKVHTNVVVITDGFSYDTIKDYAPQLRQQSNVNVYAVALGDTYFREGLETIAGSEDGVLLGMTSYGRLVKMIKDCNGKSKKENSHHEAPPMETIHPAGLPTDSKGRHLIPNPKVKMVNEHVKSTKKPSAEPAHLTNVATGNTEQRLTLKATNNADVHLKSNTKEAPAKSFQRMGKLPDSEGRPLSTKSRLTVVEHRMTDSNSPPLKPAHRANTNGNNDKHSIPNANAKMAVVQLKAENNSSTKSDPRNNTTTNSKEHDNKGKHLIANTRIRMTNEQMKDVKYTPTRPDHLVKNLTGSAQQLLISEAKTKKNDARAISTGPSSAKSAQDTKALPCTGGLHMTGNPMMKMADQQRKSSKTIPVEPVQYFKTTTDSYGRHVMADPRAKSFEASYNVPSSRYEMPSQNQIDIDVDGSGSGSGCVFDVAIVFDASGSVEDVFKDQLAVASRLIDRVTLGPEDTQIAVIRYAGRGKSRALFGFKDIVDKKEMKRRISDVSFISGTTYTNEALKKAAELFKGPDARMGKARQVAIVFTDGFSGEDPIEGARLLRKLGVMVFAIAIDKQGNEINHINQDELKDIAGHPSRVFTMSNIAEFEEELGMTSQNCLRKKTALVH</sequence>
<evidence type="ECO:0000313" key="5">
    <source>
        <dbReference type="Proteomes" id="UP000271162"/>
    </source>
</evidence>
<dbReference type="PANTHER" id="PTHR24020:SF84">
    <property type="entry name" value="VWFA DOMAIN-CONTAINING PROTEIN"/>
    <property type="match status" value="1"/>
</dbReference>
<dbReference type="InterPro" id="IPR036465">
    <property type="entry name" value="vWFA_dom_sf"/>
</dbReference>
<dbReference type="InterPro" id="IPR002035">
    <property type="entry name" value="VWF_A"/>
</dbReference>
<reference evidence="4 5" key="2">
    <citation type="submission" date="2018-11" db="EMBL/GenBank/DDBJ databases">
        <authorList>
            <consortium name="Pathogen Informatics"/>
        </authorList>
    </citation>
    <scope>NUCLEOTIDE SEQUENCE [LARGE SCALE GENOMIC DNA]</scope>
</reference>
<feature type="domain" description="VWFA" evidence="3">
    <location>
        <begin position="46"/>
        <end position="216"/>
    </location>
</feature>
<dbReference type="Pfam" id="PF00092">
    <property type="entry name" value="VWA"/>
    <property type="match status" value="2"/>
</dbReference>
<feature type="signal peptide" evidence="2">
    <location>
        <begin position="1"/>
        <end position="19"/>
    </location>
</feature>
<dbReference type="AlphaFoldDB" id="A0A0N4Y601"/>
<proteinExistence type="predicted"/>
<feature type="compositionally biased region" description="Basic and acidic residues" evidence="1">
    <location>
        <begin position="219"/>
        <end position="230"/>
    </location>
</feature>
<dbReference type="Gene3D" id="3.40.50.410">
    <property type="entry name" value="von Willebrand factor, type A domain"/>
    <property type="match status" value="2"/>
</dbReference>
<dbReference type="InterPro" id="IPR050525">
    <property type="entry name" value="ECM_Assembly_Org"/>
</dbReference>
<dbReference type="WBParaSite" id="NBR_0001147601-mRNA-1">
    <property type="protein sequence ID" value="NBR_0001147601-mRNA-1"/>
    <property type="gene ID" value="NBR_0001147601"/>
</dbReference>
<dbReference type="PROSITE" id="PS50234">
    <property type="entry name" value="VWFA"/>
    <property type="match status" value="2"/>
</dbReference>
<feature type="region of interest" description="Disordered" evidence="1">
    <location>
        <begin position="219"/>
        <end position="245"/>
    </location>
</feature>
<feature type="region of interest" description="Disordered" evidence="1">
    <location>
        <begin position="302"/>
        <end position="363"/>
    </location>
</feature>
<feature type="domain" description="VWFA" evidence="3">
    <location>
        <begin position="563"/>
        <end position="743"/>
    </location>
</feature>
<feature type="chain" id="PRO_5043125278" evidence="2">
    <location>
        <begin position="20"/>
        <end position="753"/>
    </location>
</feature>
<feature type="compositionally biased region" description="Polar residues" evidence="1">
    <location>
        <begin position="378"/>
        <end position="394"/>
    </location>
</feature>
<dbReference type="SMART" id="SM00327">
    <property type="entry name" value="VWA"/>
    <property type="match status" value="2"/>
</dbReference>
<organism evidence="6">
    <name type="scientific">Nippostrongylus brasiliensis</name>
    <name type="common">Rat hookworm</name>
    <dbReference type="NCBI Taxonomy" id="27835"/>
    <lineage>
        <taxon>Eukaryota</taxon>
        <taxon>Metazoa</taxon>
        <taxon>Ecdysozoa</taxon>
        <taxon>Nematoda</taxon>
        <taxon>Chromadorea</taxon>
        <taxon>Rhabditida</taxon>
        <taxon>Rhabditina</taxon>
        <taxon>Rhabditomorpha</taxon>
        <taxon>Strongyloidea</taxon>
        <taxon>Heligmosomidae</taxon>
        <taxon>Nippostrongylus</taxon>
    </lineage>
</organism>
<keyword evidence="2" id="KW-0732">Signal</keyword>
<name>A0A0N4Y601_NIPBR</name>